<comment type="caution">
    <text evidence="1">The sequence shown here is derived from an EMBL/GenBank/DDBJ whole genome shotgun (WGS) entry which is preliminary data.</text>
</comment>
<dbReference type="Proteomes" id="UP000265520">
    <property type="component" value="Unassembled WGS sequence"/>
</dbReference>
<dbReference type="EMBL" id="LXQA010484389">
    <property type="protein sequence ID" value="MCI54739.1"/>
    <property type="molecule type" value="Genomic_DNA"/>
</dbReference>
<reference evidence="1 2" key="1">
    <citation type="journal article" date="2018" name="Front. Plant Sci.">
        <title>Red Clover (Trifolium pratense) and Zigzag Clover (T. medium) - A Picture of Genomic Similarities and Differences.</title>
        <authorList>
            <person name="Dluhosova J."/>
            <person name="Istvanek J."/>
            <person name="Nedelnik J."/>
            <person name="Repkova J."/>
        </authorList>
    </citation>
    <scope>NUCLEOTIDE SEQUENCE [LARGE SCALE GENOMIC DNA]</scope>
    <source>
        <strain evidence="2">cv. 10/8</strain>
        <tissue evidence="1">Leaf</tissue>
    </source>
</reference>
<sequence>TLILDLLQQDEETHAIIALVPPDS</sequence>
<proteinExistence type="predicted"/>
<name>A0A392T163_9FABA</name>
<keyword evidence="2" id="KW-1185">Reference proteome</keyword>
<protein>
    <submittedName>
        <fullName evidence="1">Uncharacterized protein</fullName>
    </submittedName>
</protein>
<feature type="non-terminal residue" evidence="1">
    <location>
        <position position="1"/>
    </location>
</feature>
<evidence type="ECO:0000313" key="1">
    <source>
        <dbReference type="EMBL" id="MCI54739.1"/>
    </source>
</evidence>
<organism evidence="1 2">
    <name type="scientific">Trifolium medium</name>
    <dbReference type="NCBI Taxonomy" id="97028"/>
    <lineage>
        <taxon>Eukaryota</taxon>
        <taxon>Viridiplantae</taxon>
        <taxon>Streptophyta</taxon>
        <taxon>Embryophyta</taxon>
        <taxon>Tracheophyta</taxon>
        <taxon>Spermatophyta</taxon>
        <taxon>Magnoliopsida</taxon>
        <taxon>eudicotyledons</taxon>
        <taxon>Gunneridae</taxon>
        <taxon>Pentapetalae</taxon>
        <taxon>rosids</taxon>
        <taxon>fabids</taxon>
        <taxon>Fabales</taxon>
        <taxon>Fabaceae</taxon>
        <taxon>Papilionoideae</taxon>
        <taxon>50 kb inversion clade</taxon>
        <taxon>NPAAA clade</taxon>
        <taxon>Hologalegina</taxon>
        <taxon>IRL clade</taxon>
        <taxon>Trifolieae</taxon>
        <taxon>Trifolium</taxon>
    </lineage>
</organism>
<evidence type="ECO:0000313" key="2">
    <source>
        <dbReference type="Proteomes" id="UP000265520"/>
    </source>
</evidence>
<dbReference type="AlphaFoldDB" id="A0A392T163"/>
<accession>A0A392T163</accession>